<reference evidence="2" key="2">
    <citation type="submission" date="2022-08" db="EMBL/GenBank/DDBJ databases">
        <authorList>
            <person name="Dong C."/>
        </authorList>
    </citation>
    <scope>NUCLEOTIDE SEQUENCE</scope>
    <source>
        <strain evidence="2">59MF3M-4</strain>
    </source>
</reference>
<gene>
    <name evidence="2" type="ORF">NYR02_14560</name>
</gene>
<dbReference type="EMBL" id="JAOANI010000022">
    <property type="protein sequence ID" value="MCT7360241.1"/>
    <property type="molecule type" value="Genomic_DNA"/>
</dbReference>
<evidence type="ECO:0000313" key="3">
    <source>
        <dbReference type="Proteomes" id="UP001147830"/>
    </source>
</evidence>
<keyword evidence="1" id="KW-1133">Transmembrane helix</keyword>
<feature type="transmembrane region" description="Helical" evidence="1">
    <location>
        <begin position="6"/>
        <end position="29"/>
    </location>
</feature>
<dbReference type="Pfam" id="PF05437">
    <property type="entry name" value="AzlD"/>
    <property type="match status" value="1"/>
</dbReference>
<sequence length="108" mass="11936">MNEFWYLSSVIALLAGVTFLTRALPFMLLGRVADHPLLEHLGRFLPPIVMVLLVIYSFKNDVAFSLDFLPELGCLLLVTALHLAFRQALISIVGGTAMYMLLVQMGVG</sequence>
<keyword evidence="1" id="KW-0812">Transmembrane</keyword>
<evidence type="ECO:0000313" key="2">
    <source>
        <dbReference type="EMBL" id="MCT7360241.1"/>
    </source>
</evidence>
<feature type="transmembrane region" description="Helical" evidence="1">
    <location>
        <begin position="88"/>
        <end position="107"/>
    </location>
</feature>
<keyword evidence="3" id="KW-1185">Reference proteome</keyword>
<comment type="caution">
    <text evidence="2">The sequence shown here is derived from an EMBL/GenBank/DDBJ whole genome shotgun (WGS) entry which is preliminary data.</text>
</comment>
<accession>A0A9X3AJ38</accession>
<dbReference type="AlphaFoldDB" id="A0A9X3AJ38"/>
<reference evidence="2" key="1">
    <citation type="journal article" date="2022" name="Front. Microbiol.">
        <title>Genome-based taxonomic rearrangement of Oceanobacter-related bacteria including the description of Thalassolituus hydrocarbonoclasticus sp. nov. and Thalassolituus pacificus sp. nov. and emended description of the genus Thalassolituus.</title>
        <authorList>
            <person name="Dong C."/>
            <person name="Wei L."/>
            <person name="Wang J."/>
            <person name="Lai Q."/>
            <person name="Huang Z."/>
            <person name="Shao Z."/>
        </authorList>
    </citation>
    <scope>NUCLEOTIDE SEQUENCE</scope>
    <source>
        <strain evidence="2">59MF3M-4</strain>
    </source>
</reference>
<keyword evidence="1" id="KW-0472">Membrane</keyword>
<dbReference type="RefSeq" id="WP_260977081.1">
    <property type="nucleotide sequence ID" value="NZ_JAOANI010000022.1"/>
</dbReference>
<feature type="transmembrane region" description="Helical" evidence="1">
    <location>
        <begin position="41"/>
        <end position="58"/>
    </location>
</feature>
<dbReference type="InterPro" id="IPR008407">
    <property type="entry name" value="Brnchd-chn_aa_trnsp_AzlD"/>
</dbReference>
<evidence type="ECO:0000256" key="1">
    <source>
        <dbReference type="SAM" id="Phobius"/>
    </source>
</evidence>
<dbReference type="PIRSF" id="PIRSF003203">
    <property type="entry name" value="AzlD"/>
    <property type="match status" value="1"/>
</dbReference>
<protein>
    <submittedName>
        <fullName evidence="2">AzlD domain-containing protein</fullName>
    </submittedName>
</protein>
<name>A0A9X3AJ38_9GAMM</name>
<organism evidence="2 3">
    <name type="scientific">Thalassolituus pacificus</name>
    <dbReference type="NCBI Taxonomy" id="2975440"/>
    <lineage>
        <taxon>Bacteria</taxon>
        <taxon>Pseudomonadati</taxon>
        <taxon>Pseudomonadota</taxon>
        <taxon>Gammaproteobacteria</taxon>
        <taxon>Oceanospirillales</taxon>
        <taxon>Oceanospirillaceae</taxon>
        <taxon>Thalassolituus</taxon>
    </lineage>
</organism>
<proteinExistence type="predicted"/>
<dbReference type="Proteomes" id="UP001147830">
    <property type="component" value="Unassembled WGS sequence"/>
</dbReference>